<feature type="compositionally biased region" description="Pro residues" evidence="1">
    <location>
        <begin position="222"/>
        <end position="234"/>
    </location>
</feature>
<dbReference type="AlphaFoldDB" id="A0A068SE05"/>
<reference evidence="2" key="1">
    <citation type="submission" date="2013-08" db="EMBL/GenBank/DDBJ databases">
        <title>Gene expansion shapes genome architecture in the human pathogen Lichtheimia corymbifera: an evolutionary genomics analysis in the ancient terrestrial Mucorales (Mucoromycotina).</title>
        <authorList>
            <person name="Schwartze V.U."/>
            <person name="Winter S."/>
            <person name="Shelest E."/>
            <person name="Marcet-Houben M."/>
            <person name="Horn F."/>
            <person name="Wehner S."/>
            <person name="Hoffmann K."/>
            <person name="Riege K."/>
            <person name="Sammeth M."/>
            <person name="Nowrousian M."/>
            <person name="Valiante V."/>
            <person name="Linde J."/>
            <person name="Jacobsen I.D."/>
            <person name="Marz M."/>
            <person name="Brakhage A.A."/>
            <person name="Gabaldon T."/>
            <person name="Bocker S."/>
            <person name="Voigt K."/>
        </authorList>
    </citation>
    <scope>NUCLEOTIDE SEQUENCE [LARGE SCALE GENOMIC DNA]</scope>
    <source>
        <strain evidence="2">FSU 9682</strain>
    </source>
</reference>
<evidence type="ECO:0000256" key="1">
    <source>
        <dbReference type="SAM" id="MobiDB-lite"/>
    </source>
</evidence>
<feature type="region of interest" description="Disordered" evidence="1">
    <location>
        <begin position="149"/>
        <end position="281"/>
    </location>
</feature>
<feature type="compositionally biased region" description="Basic residues" evidence="1">
    <location>
        <begin position="247"/>
        <end position="257"/>
    </location>
</feature>
<dbReference type="Proteomes" id="UP000027586">
    <property type="component" value="Unassembled WGS sequence"/>
</dbReference>
<name>A0A068SE05_9FUNG</name>
<organism evidence="2 3">
    <name type="scientific">Lichtheimia corymbifera JMRC:FSU:9682</name>
    <dbReference type="NCBI Taxonomy" id="1263082"/>
    <lineage>
        <taxon>Eukaryota</taxon>
        <taxon>Fungi</taxon>
        <taxon>Fungi incertae sedis</taxon>
        <taxon>Mucoromycota</taxon>
        <taxon>Mucoromycotina</taxon>
        <taxon>Mucoromycetes</taxon>
        <taxon>Mucorales</taxon>
        <taxon>Lichtheimiaceae</taxon>
        <taxon>Lichtheimia</taxon>
    </lineage>
</organism>
<sequence length="281" mass="30637">MLRVYSVMQLEHVWAKPMDVIIEEPQKVITTPSHAAAKLSPSAPVMIHEEPESFEEASSAGASPVSHNEHMHSDVESSVNEETTDADHHHDTSSSASTSINDIIEPVPMAQDDDEIIEVKEEKDNKAPAAAVEEEPVAALRSYMPIKNEDYIKEQQLPPSPVDSRYSSKRDSKISTSSSPLSSIAEERKSLSGKVASILSRTRSHKSNTIEEHGSSLDESIPSPPPLTMPPMPKPSKSAQIQAKVTAQRKRLSRTIKRTFSVHSSSSSSSTAAAKNKRATL</sequence>
<keyword evidence="3" id="KW-1185">Reference proteome</keyword>
<dbReference type="OrthoDB" id="2283379at2759"/>
<feature type="region of interest" description="Disordered" evidence="1">
    <location>
        <begin position="50"/>
        <end position="108"/>
    </location>
</feature>
<gene>
    <name evidence="2" type="ORF">LCOR_11361.1</name>
</gene>
<protein>
    <submittedName>
        <fullName evidence="2">Uncharacterized protein</fullName>
    </submittedName>
</protein>
<dbReference type="EMBL" id="CBTN010000098">
    <property type="protein sequence ID" value="CDH60578.1"/>
    <property type="molecule type" value="Genomic_DNA"/>
</dbReference>
<proteinExistence type="predicted"/>
<accession>A0A068SE05</accession>
<dbReference type="VEuPathDB" id="FungiDB:LCOR_11361.1"/>
<comment type="caution">
    <text evidence="2">The sequence shown here is derived from an EMBL/GenBank/DDBJ whole genome shotgun (WGS) entry which is preliminary data.</text>
</comment>
<evidence type="ECO:0000313" key="3">
    <source>
        <dbReference type="Proteomes" id="UP000027586"/>
    </source>
</evidence>
<feature type="compositionally biased region" description="Low complexity" evidence="1">
    <location>
        <begin position="174"/>
        <end position="183"/>
    </location>
</feature>
<evidence type="ECO:0000313" key="2">
    <source>
        <dbReference type="EMBL" id="CDH60578.1"/>
    </source>
</evidence>